<reference evidence="5 6" key="1">
    <citation type="submission" date="2016-10" db="EMBL/GenBank/DDBJ databases">
        <authorList>
            <person name="de Groot N.N."/>
        </authorList>
    </citation>
    <scope>NUCLEOTIDE SEQUENCE [LARGE SCALE GENOMIC DNA]</scope>
    <source>
        <strain evidence="5 6">CGMCC 4.2026</strain>
    </source>
</reference>
<dbReference type="Gene3D" id="3.40.710.10">
    <property type="entry name" value="DD-peptidase/beta-lactamase superfamily"/>
    <property type="match status" value="1"/>
</dbReference>
<keyword evidence="5" id="KW-0378">Hydrolase</keyword>
<evidence type="ECO:0000313" key="6">
    <source>
        <dbReference type="Proteomes" id="UP000181951"/>
    </source>
</evidence>
<keyword evidence="6" id="KW-1185">Reference proteome</keyword>
<feature type="signal peptide" evidence="3">
    <location>
        <begin position="1"/>
        <end position="23"/>
    </location>
</feature>
<dbReference type="STRING" id="310780.SAMN05216267_102318"/>
<dbReference type="InterPro" id="IPR012338">
    <property type="entry name" value="Beta-lactam/transpept-like"/>
</dbReference>
<keyword evidence="2" id="KW-0812">Transmembrane</keyword>
<dbReference type="InterPro" id="IPR001967">
    <property type="entry name" value="Peptidase_S11_N"/>
</dbReference>
<dbReference type="Proteomes" id="UP000181951">
    <property type="component" value="Unassembled WGS sequence"/>
</dbReference>
<name>A0A1H8NQI9_9ACTN</name>
<sequence length="456" mass="46395">MNAFRPPFHRSILALTRPFPRTAATLAAACGLCALSVVPTAGTAAAEDGGGHGSQGSPSSVAMAGGGALLFESGVQAEPDAGVPDPPSGISALSWLVSDATTGQVLAAKNAHRQLPPASTLKTLFADTVLPRFSRETTHKVTDADLAGIGAGSSLVGIQVGQTYTVADLWRGVFLASGNDAVHVLAHMNGSVAETVSDMQAKARMLGANDTHVVSPDGYDAEGQVSSAYDLAVFARAGLQNTDFAEYCSTKDADFPGGYDAHGNYVQSFGIQNTNRLLTGAKGVTPYPGLVGVKNGYTTNAGNTLIAAARHNGRTLIATVMNPQSGIQNAVYDEAAKLLDWGFEAAGQTTSVGTLNTVRSAALQDATGSAAEPDRQAGQAEQPRAAGHTGSAGTPAATGRADEAAEAATPRDQPVSPASAKSSTTSATAWYIGGGLAVVAVVSVVVLRRRHSAKAR</sequence>
<keyword evidence="3" id="KW-0732">Signal</keyword>
<keyword evidence="5" id="KW-0121">Carboxypeptidase</keyword>
<evidence type="ECO:0000256" key="1">
    <source>
        <dbReference type="SAM" id="MobiDB-lite"/>
    </source>
</evidence>
<feature type="region of interest" description="Disordered" evidence="1">
    <location>
        <begin position="365"/>
        <end position="423"/>
    </location>
</feature>
<feature type="domain" description="Peptidase S11 D-alanyl-D-alanine carboxypeptidase A N-terminal" evidence="4">
    <location>
        <begin position="87"/>
        <end position="323"/>
    </location>
</feature>
<evidence type="ECO:0000256" key="2">
    <source>
        <dbReference type="SAM" id="Phobius"/>
    </source>
</evidence>
<keyword evidence="2" id="KW-1133">Transmembrane helix</keyword>
<proteinExistence type="predicted"/>
<feature type="transmembrane region" description="Helical" evidence="2">
    <location>
        <begin position="429"/>
        <end position="447"/>
    </location>
</feature>
<evidence type="ECO:0000313" key="5">
    <source>
        <dbReference type="EMBL" id="SEO31628.1"/>
    </source>
</evidence>
<dbReference type="GO" id="GO:0009002">
    <property type="term" value="F:serine-type D-Ala-D-Ala carboxypeptidase activity"/>
    <property type="evidence" value="ECO:0007669"/>
    <property type="project" value="InterPro"/>
</dbReference>
<dbReference type="AlphaFoldDB" id="A0A1H8NQI9"/>
<protein>
    <submittedName>
        <fullName evidence="5">D-alanyl-D-alanine carboxypeptidase (Penicillin-binding protein 5/6)</fullName>
    </submittedName>
</protein>
<dbReference type="GO" id="GO:0006508">
    <property type="term" value="P:proteolysis"/>
    <property type="evidence" value="ECO:0007669"/>
    <property type="project" value="InterPro"/>
</dbReference>
<organism evidence="5 6">
    <name type="scientific">Actinacidiphila rubida</name>
    <dbReference type="NCBI Taxonomy" id="310780"/>
    <lineage>
        <taxon>Bacteria</taxon>
        <taxon>Bacillati</taxon>
        <taxon>Actinomycetota</taxon>
        <taxon>Actinomycetes</taxon>
        <taxon>Kitasatosporales</taxon>
        <taxon>Streptomycetaceae</taxon>
        <taxon>Actinacidiphila</taxon>
    </lineage>
</organism>
<accession>A0A1H8NQI9</accession>
<dbReference type="OrthoDB" id="3663940at2"/>
<dbReference type="SUPFAM" id="SSF56601">
    <property type="entry name" value="beta-lactamase/transpeptidase-like"/>
    <property type="match status" value="1"/>
</dbReference>
<dbReference type="EMBL" id="FODD01000023">
    <property type="protein sequence ID" value="SEO31628.1"/>
    <property type="molecule type" value="Genomic_DNA"/>
</dbReference>
<evidence type="ECO:0000256" key="3">
    <source>
        <dbReference type="SAM" id="SignalP"/>
    </source>
</evidence>
<feature type="chain" id="PRO_5039053877" evidence="3">
    <location>
        <begin position="24"/>
        <end position="456"/>
    </location>
</feature>
<feature type="compositionally biased region" description="Low complexity" evidence="1">
    <location>
        <begin position="406"/>
        <end position="423"/>
    </location>
</feature>
<gene>
    <name evidence="5" type="ORF">SAMN05216267_102318</name>
</gene>
<keyword evidence="2" id="KW-0472">Membrane</keyword>
<evidence type="ECO:0000259" key="4">
    <source>
        <dbReference type="Pfam" id="PF00768"/>
    </source>
</evidence>
<dbReference type="PANTHER" id="PTHR21581:SF33">
    <property type="entry name" value="D-ALANYL-D-ALANINE CARBOXYPEPTIDASE DACB"/>
    <property type="match status" value="1"/>
</dbReference>
<dbReference type="PANTHER" id="PTHR21581">
    <property type="entry name" value="D-ALANYL-D-ALANINE CARBOXYPEPTIDASE"/>
    <property type="match status" value="1"/>
</dbReference>
<dbReference type="Pfam" id="PF00768">
    <property type="entry name" value="Peptidase_S11"/>
    <property type="match status" value="1"/>
</dbReference>
<dbReference type="RefSeq" id="WP_079138857.1">
    <property type="nucleotide sequence ID" value="NZ_MDCQ01000852.1"/>
</dbReference>
<keyword evidence="5" id="KW-0645">Protease</keyword>